<evidence type="ECO:0000256" key="2">
    <source>
        <dbReference type="SAM" id="SignalP"/>
    </source>
</evidence>
<feature type="compositionally biased region" description="Pro residues" evidence="1">
    <location>
        <begin position="86"/>
        <end position="102"/>
    </location>
</feature>
<evidence type="ECO:0000313" key="3">
    <source>
        <dbReference type="EMBL" id="NYE16320.1"/>
    </source>
</evidence>
<dbReference type="RefSeq" id="WP_179836877.1">
    <property type="nucleotide sequence ID" value="NZ_JACCBT010000001.1"/>
</dbReference>
<feature type="region of interest" description="Disordered" evidence="1">
    <location>
        <begin position="26"/>
        <end position="53"/>
    </location>
</feature>
<feature type="signal peptide" evidence="2">
    <location>
        <begin position="1"/>
        <end position="25"/>
    </location>
</feature>
<organism evidence="3 4">
    <name type="scientific">Actinomadura citrea</name>
    <dbReference type="NCBI Taxonomy" id="46158"/>
    <lineage>
        <taxon>Bacteria</taxon>
        <taxon>Bacillati</taxon>
        <taxon>Actinomycetota</taxon>
        <taxon>Actinomycetes</taxon>
        <taxon>Streptosporangiales</taxon>
        <taxon>Thermomonosporaceae</taxon>
        <taxon>Actinomadura</taxon>
    </lineage>
</organism>
<feature type="region of interest" description="Disordered" evidence="1">
    <location>
        <begin position="79"/>
        <end position="118"/>
    </location>
</feature>
<dbReference type="PROSITE" id="PS51257">
    <property type="entry name" value="PROKAR_LIPOPROTEIN"/>
    <property type="match status" value="1"/>
</dbReference>
<feature type="chain" id="PRO_5038533896" evidence="2">
    <location>
        <begin position="26"/>
        <end position="322"/>
    </location>
</feature>
<accession>A0A7Y9GGZ6</accession>
<evidence type="ECO:0000256" key="1">
    <source>
        <dbReference type="SAM" id="MobiDB-lite"/>
    </source>
</evidence>
<dbReference type="Proteomes" id="UP000591272">
    <property type="component" value="Unassembled WGS sequence"/>
</dbReference>
<reference evidence="3 4" key="1">
    <citation type="submission" date="2020-07" db="EMBL/GenBank/DDBJ databases">
        <title>Sequencing the genomes of 1000 actinobacteria strains.</title>
        <authorList>
            <person name="Klenk H.-P."/>
        </authorList>
    </citation>
    <scope>NUCLEOTIDE SEQUENCE [LARGE SCALE GENOMIC DNA]</scope>
    <source>
        <strain evidence="3 4">DSM 43461</strain>
    </source>
</reference>
<dbReference type="AlphaFoldDB" id="A0A7Y9GGZ6"/>
<gene>
    <name evidence="3" type="ORF">BJ999_006616</name>
</gene>
<evidence type="ECO:0000313" key="4">
    <source>
        <dbReference type="Proteomes" id="UP000591272"/>
    </source>
</evidence>
<proteinExistence type="predicted"/>
<name>A0A7Y9GGZ6_9ACTN</name>
<keyword evidence="4" id="KW-1185">Reference proteome</keyword>
<protein>
    <submittedName>
        <fullName evidence="3">Uncharacterized protein</fullName>
    </submittedName>
</protein>
<feature type="compositionally biased region" description="Low complexity" evidence="1">
    <location>
        <begin position="103"/>
        <end position="115"/>
    </location>
</feature>
<comment type="caution">
    <text evidence="3">The sequence shown here is derived from an EMBL/GenBank/DDBJ whole genome shotgun (WGS) entry which is preliminary data.</text>
</comment>
<sequence>MGVRRLFFCMVGLLLIGCVSRPSGAAAEISPSLSDDPPPLSAPSPGAGDQREAATVYCLSRPGQMTTALLALGLPAPGAASAPAPTGTPPGTPAPTASPAPSGPSGASPWPTSAARTPGPAELQAWAVLHRKDFDRACDALIGAQTVSREKSKKGSSAWASAAKVIGPLLVGALLTLFTTEWRAAVDRGRKEGLELRRLGREFLAEAGDYAERRRTAGQPSAQAMRDTARKLALHLEEIKARHPWWRTLSPVLAALAPDELDTSVVAGWSDLDDEDRETRHAAVMDLVHRIDAQVGGTARALEHPWRPPVLRWFALWQKVPS</sequence>
<dbReference type="EMBL" id="JACCBT010000001">
    <property type="protein sequence ID" value="NYE16320.1"/>
    <property type="molecule type" value="Genomic_DNA"/>
</dbReference>
<keyword evidence="2" id="KW-0732">Signal</keyword>